<feature type="transmembrane region" description="Helical" evidence="1">
    <location>
        <begin position="126"/>
        <end position="149"/>
    </location>
</feature>
<comment type="caution">
    <text evidence="2">The sequence shown here is derived from an EMBL/GenBank/DDBJ whole genome shotgun (WGS) entry which is preliminary data.</text>
</comment>
<organism evidence="2 3">
    <name type="scientific">Candidatus Beckwithbacteria bacterium CG23_combo_of_CG06-09_8_20_14_all_34_8</name>
    <dbReference type="NCBI Taxonomy" id="1974497"/>
    <lineage>
        <taxon>Bacteria</taxon>
        <taxon>Candidatus Beckwithiibacteriota</taxon>
    </lineage>
</organism>
<accession>A0A2H0B512</accession>
<evidence type="ECO:0000313" key="2">
    <source>
        <dbReference type="EMBL" id="PIP52742.1"/>
    </source>
</evidence>
<protein>
    <submittedName>
        <fullName evidence="2">Uncharacterized protein</fullName>
    </submittedName>
</protein>
<dbReference type="EMBL" id="PCSR01000114">
    <property type="protein sequence ID" value="PIP52742.1"/>
    <property type="molecule type" value="Genomic_DNA"/>
</dbReference>
<feature type="transmembrane region" description="Helical" evidence="1">
    <location>
        <begin position="74"/>
        <end position="92"/>
    </location>
</feature>
<evidence type="ECO:0000313" key="3">
    <source>
        <dbReference type="Proteomes" id="UP000229459"/>
    </source>
</evidence>
<keyword evidence="1" id="KW-0812">Transmembrane</keyword>
<feature type="transmembrane region" description="Helical" evidence="1">
    <location>
        <begin position="104"/>
        <end position="120"/>
    </location>
</feature>
<keyword evidence="1" id="KW-1133">Transmembrane helix</keyword>
<keyword evidence="1" id="KW-0472">Membrane</keyword>
<dbReference type="AlphaFoldDB" id="A0A2H0B512"/>
<evidence type="ECO:0000256" key="1">
    <source>
        <dbReference type="SAM" id="Phobius"/>
    </source>
</evidence>
<gene>
    <name evidence="2" type="ORF">COX08_04760</name>
</gene>
<dbReference type="Proteomes" id="UP000229459">
    <property type="component" value="Unassembled WGS sequence"/>
</dbReference>
<feature type="transmembrane region" description="Helical" evidence="1">
    <location>
        <begin position="12"/>
        <end position="43"/>
    </location>
</feature>
<sequence length="160" mass="18538">MFKSKKYLSNLVRLLISNLIGLIGNSFLTFVFIDSFIIMMVIVTGTSFEFLINKFISLSLGINNSSFTLDKNDIIRLIEIWFILIPLFWQVITRVIKIQIKFKTLYILPIILLGHIYLGYKIKSLLVAFTFFALTLGSLLIYNFLSLIANKFRVISFKSY</sequence>
<reference evidence="2 3" key="1">
    <citation type="submission" date="2017-09" db="EMBL/GenBank/DDBJ databases">
        <title>Depth-based differentiation of microbial function through sediment-hosted aquifers and enrichment of novel symbionts in the deep terrestrial subsurface.</title>
        <authorList>
            <person name="Probst A.J."/>
            <person name="Ladd B."/>
            <person name="Jarett J.K."/>
            <person name="Geller-Mcgrath D.E."/>
            <person name="Sieber C.M."/>
            <person name="Emerson J.B."/>
            <person name="Anantharaman K."/>
            <person name="Thomas B.C."/>
            <person name="Malmstrom R."/>
            <person name="Stieglmeier M."/>
            <person name="Klingl A."/>
            <person name="Woyke T."/>
            <person name="Ryan C.M."/>
            <person name="Banfield J.F."/>
        </authorList>
    </citation>
    <scope>NUCLEOTIDE SEQUENCE [LARGE SCALE GENOMIC DNA]</scope>
    <source>
        <strain evidence="2">CG23_combo_of_CG06-09_8_20_14_all_34_8</strain>
    </source>
</reference>
<name>A0A2H0B512_9BACT</name>
<proteinExistence type="predicted"/>